<dbReference type="AlphaFoldDB" id="A0A239A330"/>
<dbReference type="EMBL" id="FZOA01000006">
    <property type="protein sequence ID" value="SNR89424.1"/>
    <property type="molecule type" value="Genomic_DNA"/>
</dbReference>
<proteinExistence type="predicted"/>
<evidence type="ECO:0000313" key="1">
    <source>
        <dbReference type="EMBL" id="SNR89424.1"/>
    </source>
</evidence>
<name>A0A239A330_9PROT</name>
<protein>
    <submittedName>
        <fullName evidence="1">Uncharacterized protein</fullName>
    </submittedName>
</protein>
<keyword evidence="2" id="KW-1185">Reference proteome</keyword>
<dbReference type="OrthoDB" id="9923929at2"/>
<accession>A0A239A330</accession>
<dbReference type="Proteomes" id="UP000198305">
    <property type="component" value="Unassembled WGS sequence"/>
</dbReference>
<sequence>MSSSTHKVTLDIPDIPHGHGLSFKRGVADGLLDTKKHESLPHDTHSASYQRGIALGITLKNEIAKLVK</sequence>
<organism evidence="1 2">
    <name type="scientific">Methylobacillus rhizosphaerae</name>
    <dbReference type="NCBI Taxonomy" id="551994"/>
    <lineage>
        <taxon>Bacteria</taxon>
        <taxon>Pseudomonadati</taxon>
        <taxon>Pseudomonadota</taxon>
        <taxon>Betaproteobacteria</taxon>
        <taxon>Nitrosomonadales</taxon>
        <taxon>Methylophilaceae</taxon>
        <taxon>Methylobacillus</taxon>
    </lineage>
</organism>
<gene>
    <name evidence="1" type="ORF">SAMN05192560_1629</name>
</gene>
<reference evidence="2" key="1">
    <citation type="submission" date="2017-06" db="EMBL/GenBank/DDBJ databases">
        <authorList>
            <person name="Varghese N."/>
            <person name="Submissions S."/>
        </authorList>
    </citation>
    <scope>NUCLEOTIDE SEQUENCE [LARGE SCALE GENOMIC DNA]</scope>
    <source>
        <strain evidence="2">Ca-68</strain>
    </source>
</reference>
<evidence type="ECO:0000313" key="2">
    <source>
        <dbReference type="Proteomes" id="UP000198305"/>
    </source>
</evidence>
<dbReference type="RefSeq" id="WP_143738703.1">
    <property type="nucleotide sequence ID" value="NZ_FZOA01000006.1"/>
</dbReference>